<dbReference type="InterPro" id="IPR036271">
    <property type="entry name" value="Tet_transcr_reg_TetR-rel_C_sf"/>
</dbReference>
<comment type="caution">
    <text evidence="4">The sequence shown here is derived from an EMBL/GenBank/DDBJ whole genome shotgun (WGS) entry which is preliminary data.</text>
</comment>
<dbReference type="PANTHER" id="PTHR30055:SF235">
    <property type="entry name" value="TRANSCRIPTIONAL REGULATORY PROTEIN"/>
    <property type="match status" value="1"/>
</dbReference>
<dbReference type="Pfam" id="PF17920">
    <property type="entry name" value="TetR_C_16"/>
    <property type="match status" value="1"/>
</dbReference>
<accession>A0ABQ3XXV7</accession>
<protein>
    <submittedName>
        <fullName evidence="4">TetR family transcriptional regulator</fullName>
    </submittedName>
</protein>
<dbReference type="Gene3D" id="1.10.357.10">
    <property type="entry name" value="Tetracycline Repressor, domain 2"/>
    <property type="match status" value="1"/>
</dbReference>
<dbReference type="Proteomes" id="UP000609879">
    <property type="component" value="Unassembled WGS sequence"/>
</dbReference>
<evidence type="ECO:0000313" key="5">
    <source>
        <dbReference type="Proteomes" id="UP000609879"/>
    </source>
</evidence>
<gene>
    <name evidence="4" type="ORF">Ade02nite_12350</name>
</gene>
<evidence type="ECO:0000259" key="3">
    <source>
        <dbReference type="PROSITE" id="PS50977"/>
    </source>
</evidence>
<organism evidence="4 5">
    <name type="scientific">Paractinoplanes deccanensis</name>
    <dbReference type="NCBI Taxonomy" id="113561"/>
    <lineage>
        <taxon>Bacteria</taxon>
        <taxon>Bacillati</taxon>
        <taxon>Actinomycetota</taxon>
        <taxon>Actinomycetes</taxon>
        <taxon>Micromonosporales</taxon>
        <taxon>Micromonosporaceae</taxon>
        <taxon>Paractinoplanes</taxon>
    </lineage>
</organism>
<proteinExistence type="predicted"/>
<dbReference type="PRINTS" id="PR00455">
    <property type="entry name" value="HTHTETR"/>
</dbReference>
<keyword evidence="5" id="KW-1185">Reference proteome</keyword>
<dbReference type="InterPro" id="IPR041678">
    <property type="entry name" value="TetR_C_16"/>
</dbReference>
<evidence type="ECO:0000256" key="1">
    <source>
        <dbReference type="ARBA" id="ARBA00023125"/>
    </source>
</evidence>
<dbReference type="SUPFAM" id="SSF48498">
    <property type="entry name" value="Tetracyclin repressor-like, C-terminal domain"/>
    <property type="match status" value="1"/>
</dbReference>
<evidence type="ECO:0000313" key="4">
    <source>
        <dbReference type="EMBL" id="GID72594.1"/>
    </source>
</evidence>
<keyword evidence="1 2" id="KW-0238">DNA-binding</keyword>
<sequence>MSHPAPKRTRDPARKQAAILTAARAVFAERGYEKATIREIARRAGVTHGLVVLHFATKEQLFATAMTPDQDTLFQGVLDDDIDGLPRRIATSFVHRLESSQGADPVIALIRSAAGDQQAAKALLHTLRRTATDGYAKVLDSPDLAARVDTMGAHLIGVAFSRYVLADGPLAAMPAGELIDRLTATIRTILLN</sequence>
<dbReference type="SUPFAM" id="SSF46689">
    <property type="entry name" value="Homeodomain-like"/>
    <property type="match status" value="1"/>
</dbReference>
<dbReference type="Pfam" id="PF00440">
    <property type="entry name" value="TetR_N"/>
    <property type="match status" value="1"/>
</dbReference>
<dbReference type="EMBL" id="BOMI01000017">
    <property type="protein sequence ID" value="GID72594.1"/>
    <property type="molecule type" value="Genomic_DNA"/>
</dbReference>
<reference evidence="4 5" key="1">
    <citation type="submission" date="2021-01" db="EMBL/GenBank/DDBJ databases">
        <title>Whole genome shotgun sequence of Actinoplanes deccanensis NBRC 13994.</title>
        <authorList>
            <person name="Komaki H."/>
            <person name="Tamura T."/>
        </authorList>
    </citation>
    <scope>NUCLEOTIDE SEQUENCE [LARGE SCALE GENOMIC DNA]</scope>
    <source>
        <strain evidence="4 5">NBRC 13994</strain>
    </source>
</reference>
<dbReference type="InterPro" id="IPR009057">
    <property type="entry name" value="Homeodomain-like_sf"/>
</dbReference>
<dbReference type="Gene3D" id="1.10.10.60">
    <property type="entry name" value="Homeodomain-like"/>
    <property type="match status" value="1"/>
</dbReference>
<dbReference type="RefSeq" id="WP_203760532.1">
    <property type="nucleotide sequence ID" value="NZ_BAAABO010000025.1"/>
</dbReference>
<dbReference type="PANTHER" id="PTHR30055">
    <property type="entry name" value="HTH-TYPE TRANSCRIPTIONAL REGULATOR RUTR"/>
    <property type="match status" value="1"/>
</dbReference>
<feature type="domain" description="HTH tetR-type" evidence="3">
    <location>
        <begin position="13"/>
        <end position="73"/>
    </location>
</feature>
<name>A0ABQ3XXV7_9ACTN</name>
<evidence type="ECO:0000256" key="2">
    <source>
        <dbReference type="PROSITE-ProRule" id="PRU00335"/>
    </source>
</evidence>
<dbReference type="PROSITE" id="PS50977">
    <property type="entry name" value="HTH_TETR_2"/>
    <property type="match status" value="1"/>
</dbReference>
<dbReference type="InterPro" id="IPR050109">
    <property type="entry name" value="HTH-type_TetR-like_transc_reg"/>
</dbReference>
<feature type="DNA-binding region" description="H-T-H motif" evidence="2">
    <location>
        <begin position="36"/>
        <end position="55"/>
    </location>
</feature>
<dbReference type="InterPro" id="IPR001647">
    <property type="entry name" value="HTH_TetR"/>
</dbReference>